<organism evidence="1 2">
    <name type="scientific">Alkalimarinus alittae</name>
    <dbReference type="NCBI Taxonomy" id="2961619"/>
    <lineage>
        <taxon>Bacteria</taxon>
        <taxon>Pseudomonadati</taxon>
        <taxon>Pseudomonadota</taxon>
        <taxon>Gammaproteobacteria</taxon>
        <taxon>Alteromonadales</taxon>
        <taxon>Alteromonadaceae</taxon>
        <taxon>Alkalimarinus</taxon>
    </lineage>
</organism>
<dbReference type="EMBL" id="CP100390">
    <property type="protein sequence ID" value="UZE97238.1"/>
    <property type="molecule type" value="Genomic_DNA"/>
</dbReference>
<gene>
    <name evidence="1" type="ORF">NKI27_05675</name>
</gene>
<evidence type="ECO:0000313" key="1">
    <source>
        <dbReference type="EMBL" id="UZE97238.1"/>
    </source>
</evidence>
<keyword evidence="2" id="KW-1185">Reference proteome</keyword>
<proteinExistence type="predicted"/>
<dbReference type="RefSeq" id="WP_265048717.1">
    <property type="nucleotide sequence ID" value="NZ_CP100390.1"/>
</dbReference>
<name>A0ABY6N543_9ALTE</name>
<sequence length="50" mass="5214">MAIVCRSEGQLWLTAVRAPMSSGAARARVIASNDEGISLAVLIQWQAGGT</sequence>
<evidence type="ECO:0000313" key="2">
    <source>
        <dbReference type="Proteomes" id="UP001163739"/>
    </source>
</evidence>
<protein>
    <submittedName>
        <fullName evidence="1">Uncharacterized protein</fullName>
    </submittedName>
</protein>
<reference evidence="1" key="1">
    <citation type="submission" date="2022-06" db="EMBL/GenBank/DDBJ databases">
        <title>Alkalimarinus sp. nov., isolated from gut of a Alitta virens.</title>
        <authorList>
            <person name="Yang A.I."/>
            <person name="Shin N.-R."/>
        </authorList>
    </citation>
    <scope>NUCLEOTIDE SEQUENCE</scope>
    <source>
        <strain evidence="1">A2M4</strain>
    </source>
</reference>
<accession>A0ABY6N543</accession>
<dbReference type="Proteomes" id="UP001163739">
    <property type="component" value="Chromosome"/>
</dbReference>